<dbReference type="Gene3D" id="2.60.120.590">
    <property type="entry name" value="Alpha-ketoglutarate-dependent dioxygenase AlkB-like"/>
    <property type="match status" value="1"/>
</dbReference>
<dbReference type="EMBL" id="KY684104">
    <property type="protein sequence ID" value="ARF10565.1"/>
    <property type="molecule type" value="Genomic_DNA"/>
</dbReference>
<accession>A0A1V0SFS1</accession>
<feature type="domain" description="Fe2OG dioxygenase" evidence="1">
    <location>
        <begin position="90"/>
        <end position="198"/>
    </location>
</feature>
<gene>
    <name evidence="2" type="ORF">Hokovirus_2_92</name>
</gene>
<dbReference type="GO" id="GO:0032451">
    <property type="term" value="F:demethylase activity"/>
    <property type="evidence" value="ECO:0007669"/>
    <property type="project" value="TreeGrafter"/>
</dbReference>
<reference evidence="2" key="1">
    <citation type="journal article" date="2017" name="Science">
        <title>Giant viruses with an expanded complement of translation system components.</title>
        <authorList>
            <person name="Schulz F."/>
            <person name="Yutin N."/>
            <person name="Ivanova N.N."/>
            <person name="Ortega D.R."/>
            <person name="Lee T.K."/>
            <person name="Vierheilig J."/>
            <person name="Daims H."/>
            <person name="Horn M."/>
            <person name="Wagner M."/>
            <person name="Jensen G.J."/>
            <person name="Kyrpides N.C."/>
            <person name="Koonin E.V."/>
            <person name="Woyke T."/>
        </authorList>
    </citation>
    <scope>NUCLEOTIDE SEQUENCE</scope>
    <source>
        <strain evidence="2">HKV1</strain>
    </source>
</reference>
<dbReference type="GO" id="GO:0016491">
    <property type="term" value="F:oxidoreductase activity"/>
    <property type="evidence" value="ECO:0007669"/>
    <property type="project" value="TreeGrafter"/>
</dbReference>
<dbReference type="InterPro" id="IPR037151">
    <property type="entry name" value="AlkB-like_sf"/>
</dbReference>
<protein>
    <submittedName>
        <fullName evidence="2">2OG-FeII oxygenase</fullName>
    </submittedName>
</protein>
<name>A0A1V0SFS1_9VIRU</name>
<evidence type="ECO:0000259" key="1">
    <source>
        <dbReference type="PROSITE" id="PS51471"/>
    </source>
</evidence>
<organism evidence="2">
    <name type="scientific">Hokovirus HKV1</name>
    <dbReference type="NCBI Taxonomy" id="1977638"/>
    <lineage>
        <taxon>Viruses</taxon>
        <taxon>Varidnaviria</taxon>
        <taxon>Bamfordvirae</taxon>
        <taxon>Nucleocytoviricota</taxon>
        <taxon>Megaviricetes</taxon>
        <taxon>Imitervirales</taxon>
        <taxon>Mimiviridae</taxon>
        <taxon>Klosneuvirinae</taxon>
        <taxon>Hokovirus</taxon>
    </lineage>
</organism>
<sequence>MFKSNLQLNNMMKIYNSIKGITLINDFIDQTKEQELLDYINNQQWSNIINRRTQHYGYEYNYNKKNTITKAQDLPDIFKDLFNNNFIINDKTQIIINEYLPGQGIADHIDSLIFDNKIMSLSLNSDSSMVFTNIITKEQVSVYLPRRSLLIIEDEARYKWYHGINKKKSDKDILDCNNKKLLDINRNTRISITIRSLK</sequence>
<dbReference type="InterPro" id="IPR005123">
    <property type="entry name" value="Oxoglu/Fe-dep_dioxygenase_dom"/>
</dbReference>
<dbReference type="SUPFAM" id="SSF51197">
    <property type="entry name" value="Clavaminate synthase-like"/>
    <property type="match status" value="1"/>
</dbReference>
<dbReference type="PANTHER" id="PTHR12463:SF1">
    <property type="entry name" value="2-OXOGLUTARATE AND FE-DEPENDENT OXYGENASE FAMILY PROTEIN"/>
    <property type="match status" value="1"/>
</dbReference>
<proteinExistence type="predicted"/>
<dbReference type="PANTHER" id="PTHR12463">
    <property type="entry name" value="OXYGENASE-RELATED"/>
    <property type="match status" value="1"/>
</dbReference>
<dbReference type="GO" id="GO:0070988">
    <property type="term" value="P:demethylation"/>
    <property type="evidence" value="ECO:0007669"/>
    <property type="project" value="InterPro"/>
</dbReference>
<dbReference type="PROSITE" id="PS51471">
    <property type="entry name" value="FE2OG_OXY"/>
    <property type="match status" value="1"/>
</dbReference>
<dbReference type="InterPro" id="IPR027450">
    <property type="entry name" value="AlkB-like"/>
</dbReference>
<evidence type="ECO:0000313" key="2">
    <source>
        <dbReference type="EMBL" id="ARF10565.1"/>
    </source>
</evidence>
<dbReference type="InterPro" id="IPR032857">
    <property type="entry name" value="ALKBH4"/>
</dbReference>
<dbReference type="Pfam" id="PF13532">
    <property type="entry name" value="2OG-FeII_Oxy_2"/>
    <property type="match status" value="1"/>
</dbReference>